<sequence>MKVKLLIALCGALALSGCSKLNKENYDKLEMGMSQKEVEAILGSADNCGKTLGTVACTWGNEEAKHVKIVFMGNKAVTFNYEGLE</sequence>
<keyword evidence="3" id="KW-1185">Reference proteome</keyword>
<dbReference type="eggNOG" id="ENOG5032Y5Q">
    <property type="taxonomic scope" value="Bacteria"/>
</dbReference>
<evidence type="ECO:0000313" key="4">
    <source>
        <dbReference type="Proteomes" id="UP000264779"/>
    </source>
</evidence>
<dbReference type="KEGG" id="aaus:EP12_08075"/>
<keyword evidence="1" id="KW-0449">Lipoprotein</keyword>
<dbReference type="GeneID" id="78254835"/>
<accession>A0A075P5N0</accession>
<name>A0A075P5N0_9ALTE</name>
<reference evidence="1 3" key="1">
    <citation type="submission" date="2014-06" db="EMBL/GenBank/DDBJ databases">
        <title>Genomes of Alteromonas australica, a world apart.</title>
        <authorList>
            <person name="Gonzaga A."/>
            <person name="Lopez-Perez M."/>
            <person name="Rodriguez-Valera F."/>
        </authorList>
    </citation>
    <scope>NUCLEOTIDE SEQUENCE [LARGE SCALE GENOMIC DNA]</scope>
    <source>
        <strain evidence="1 3">H 17</strain>
    </source>
</reference>
<proteinExistence type="predicted"/>
<reference evidence="2 4" key="2">
    <citation type="journal article" date="2018" name="Nat. Biotechnol.">
        <title>A standardized bacterial taxonomy based on genome phylogeny substantially revises the tree of life.</title>
        <authorList>
            <person name="Parks D.H."/>
            <person name="Chuvochina M."/>
            <person name="Waite D.W."/>
            <person name="Rinke C."/>
            <person name="Skarshewski A."/>
            <person name="Chaumeil P.A."/>
            <person name="Hugenholtz P."/>
        </authorList>
    </citation>
    <scope>NUCLEOTIDE SEQUENCE [LARGE SCALE GENOMIC DNA]</scope>
    <source>
        <strain evidence="2">UBA11621</strain>
    </source>
</reference>
<protein>
    <submittedName>
        <fullName evidence="2">DUF3862 domain-containing protein</fullName>
    </submittedName>
    <submittedName>
        <fullName evidence="1">Lipoprotein</fullName>
    </submittedName>
</protein>
<dbReference type="EMBL" id="CP008849">
    <property type="protein sequence ID" value="AIF98612.1"/>
    <property type="molecule type" value="Genomic_DNA"/>
</dbReference>
<dbReference type="EMBL" id="DONK01000232">
    <property type="protein sequence ID" value="HBU52550.1"/>
    <property type="molecule type" value="Genomic_DNA"/>
</dbReference>
<dbReference type="Proteomes" id="UP000264779">
    <property type="component" value="Unassembled WGS sequence"/>
</dbReference>
<dbReference type="KEGG" id="aal:EP13_07905"/>
<evidence type="ECO:0000313" key="2">
    <source>
        <dbReference type="EMBL" id="HBU52550.1"/>
    </source>
</evidence>
<dbReference type="RefSeq" id="WP_044056788.1">
    <property type="nucleotide sequence ID" value="NZ_CAJXAX010000016.1"/>
</dbReference>
<dbReference type="OrthoDB" id="5422169at2"/>
<dbReference type="AlphaFoldDB" id="A0A075P5N0"/>
<dbReference type="Proteomes" id="UP000056090">
    <property type="component" value="Chromosome"/>
</dbReference>
<gene>
    <name evidence="2" type="ORF">DEB45_14965</name>
    <name evidence="1" type="ORF">EP13_07905</name>
</gene>
<evidence type="ECO:0000313" key="3">
    <source>
        <dbReference type="Proteomes" id="UP000056090"/>
    </source>
</evidence>
<dbReference type="PROSITE" id="PS51257">
    <property type="entry name" value="PROKAR_LIPOPROTEIN"/>
    <property type="match status" value="1"/>
</dbReference>
<organism evidence="1 3">
    <name type="scientific">Alteromonas australica</name>
    <dbReference type="NCBI Taxonomy" id="589873"/>
    <lineage>
        <taxon>Bacteria</taxon>
        <taxon>Pseudomonadati</taxon>
        <taxon>Pseudomonadota</taxon>
        <taxon>Gammaproteobacteria</taxon>
        <taxon>Alteromonadales</taxon>
        <taxon>Alteromonadaceae</taxon>
        <taxon>Alteromonas/Salinimonas group</taxon>
        <taxon>Alteromonas</taxon>
    </lineage>
</organism>
<evidence type="ECO:0000313" key="1">
    <source>
        <dbReference type="EMBL" id="AIF98612.1"/>
    </source>
</evidence>
<dbReference type="Gene3D" id="3.10.450.730">
    <property type="entry name" value="BLIP domain"/>
    <property type="match status" value="1"/>
</dbReference>
<dbReference type="PATRIC" id="fig|589873.4.peg.1747"/>